<dbReference type="AlphaFoldDB" id="A0A1S3ZMU6"/>
<dbReference type="OrthoDB" id="1743416at2759"/>
<organism evidence="1 2">
    <name type="scientific">Nicotiana tabacum</name>
    <name type="common">Common tobacco</name>
    <dbReference type="NCBI Taxonomy" id="4097"/>
    <lineage>
        <taxon>Eukaryota</taxon>
        <taxon>Viridiplantae</taxon>
        <taxon>Streptophyta</taxon>
        <taxon>Embryophyta</taxon>
        <taxon>Tracheophyta</taxon>
        <taxon>Spermatophyta</taxon>
        <taxon>Magnoliopsida</taxon>
        <taxon>eudicotyledons</taxon>
        <taxon>Gunneridae</taxon>
        <taxon>Pentapetalae</taxon>
        <taxon>asterids</taxon>
        <taxon>lamiids</taxon>
        <taxon>Solanales</taxon>
        <taxon>Solanaceae</taxon>
        <taxon>Nicotianoideae</taxon>
        <taxon>Nicotianeae</taxon>
        <taxon>Nicotiana</taxon>
    </lineage>
</organism>
<dbReference type="STRING" id="4097.A0A1S3ZMU6"/>
<dbReference type="SUPFAM" id="SSF49599">
    <property type="entry name" value="TRAF domain-like"/>
    <property type="match status" value="2"/>
</dbReference>
<dbReference type="GeneID" id="107788455"/>
<evidence type="ECO:0000313" key="2">
    <source>
        <dbReference type="RefSeq" id="XP_016465619.2"/>
    </source>
</evidence>
<keyword evidence="1" id="KW-1185">Reference proteome</keyword>
<dbReference type="InterPro" id="IPR002083">
    <property type="entry name" value="MATH/TRAF_dom"/>
</dbReference>
<dbReference type="PaxDb" id="4097-A0A1S3ZMU6"/>
<reference evidence="1" key="1">
    <citation type="journal article" date="2014" name="Nat. Commun.">
        <title>The tobacco genome sequence and its comparison with those of tomato and potato.</title>
        <authorList>
            <person name="Sierro N."/>
            <person name="Battey J.N."/>
            <person name="Ouadi S."/>
            <person name="Bakaher N."/>
            <person name="Bovet L."/>
            <person name="Willig A."/>
            <person name="Goepfert S."/>
            <person name="Peitsch M.C."/>
            <person name="Ivanov N.V."/>
        </authorList>
    </citation>
    <scope>NUCLEOTIDE SEQUENCE [LARGE SCALE GENOMIC DNA]</scope>
</reference>
<dbReference type="PANTHER" id="PTHR46162">
    <property type="entry name" value="TRAF-LIKE FAMILY PROTEIN"/>
    <property type="match status" value="1"/>
</dbReference>
<dbReference type="OMA" id="PINHWIN"/>
<dbReference type="KEGG" id="nta:107788455"/>
<dbReference type="SMART" id="SM00061">
    <property type="entry name" value="MATH"/>
    <property type="match status" value="2"/>
</dbReference>
<dbReference type="CDD" id="cd00121">
    <property type="entry name" value="MATH"/>
    <property type="match status" value="2"/>
</dbReference>
<dbReference type="PANTHER" id="PTHR46162:SF20">
    <property type="entry name" value="UBIQUITIN CARBOXYL-TERMINAL HYDROLASE 7-LIKE ISOFORM X1"/>
    <property type="match status" value="1"/>
</dbReference>
<proteinExistence type="predicted"/>
<sequence>MNLTVHCILDRKMIIYPDGDGSEDGCDHISVYLAIAETSSLQAGWEVNATFSFLIFDQIHDKYLVMRGMEQRFHNIKSEWGFPNYISHETFRKPSKGYLVNDKCVFGVDIYVIKNRGVGECVSLLDESESYKHEWKISEFTKLKSVLCSEEFTVGAYKWKLKLYPTGDSSQNGRSISIFLESVDAKGFDFRKRVQAKYSISVNNQITGAHHKITFFPRAATSSWFAAASCTWGWRRFMRLSELKDPNKGFLVGDCCIMEADVSVLGVVNDLT</sequence>
<evidence type="ECO:0000313" key="1">
    <source>
        <dbReference type="Proteomes" id="UP000790787"/>
    </source>
</evidence>
<gene>
    <name evidence="2" type="primary">LOC107788455</name>
</gene>
<dbReference type="RefSeq" id="XP_016465619.2">
    <property type="nucleotide sequence ID" value="XM_016610133.2"/>
</dbReference>
<dbReference type="Gene3D" id="2.60.210.10">
    <property type="entry name" value="Apoptosis, Tumor Necrosis Factor Receptor Associated Protein 2, Chain A"/>
    <property type="match status" value="2"/>
</dbReference>
<reference evidence="2" key="2">
    <citation type="submission" date="2025-08" db="UniProtKB">
        <authorList>
            <consortium name="RefSeq"/>
        </authorList>
    </citation>
    <scope>IDENTIFICATION</scope>
    <source>
        <tissue evidence="2">Leaf</tissue>
    </source>
</reference>
<name>A0A1S3ZMU6_TOBAC</name>
<dbReference type="Proteomes" id="UP000790787">
    <property type="component" value="Chromosome 6"/>
</dbReference>
<dbReference type="Pfam" id="PF22486">
    <property type="entry name" value="MATH_2"/>
    <property type="match status" value="2"/>
</dbReference>
<dbReference type="RefSeq" id="XP_016465619.1">
    <property type="nucleotide sequence ID" value="XM_016610133.1"/>
</dbReference>
<dbReference type="InterPro" id="IPR008974">
    <property type="entry name" value="TRAF-like"/>
</dbReference>
<dbReference type="PROSITE" id="PS50144">
    <property type="entry name" value="MATH"/>
    <property type="match status" value="2"/>
</dbReference>
<protein>
    <submittedName>
        <fullName evidence="2">Ubiquitin C-terminal hydrolase 13-like</fullName>
    </submittedName>
</protein>
<accession>A0A1S3ZMU6</accession>